<evidence type="ECO:0000256" key="2">
    <source>
        <dbReference type="SAM" id="MobiDB-lite"/>
    </source>
</evidence>
<comment type="caution">
    <text evidence="4">The sequence shown here is derived from an EMBL/GenBank/DDBJ whole genome shotgun (WGS) entry which is preliminary data.</text>
</comment>
<feature type="region of interest" description="Disordered" evidence="2">
    <location>
        <begin position="92"/>
        <end position="116"/>
    </location>
</feature>
<dbReference type="PROSITE" id="PS51257">
    <property type="entry name" value="PROKAR_LIPOPROTEIN"/>
    <property type="match status" value="1"/>
</dbReference>
<dbReference type="GO" id="GO:0003677">
    <property type="term" value="F:DNA binding"/>
    <property type="evidence" value="ECO:0007669"/>
    <property type="project" value="InterPro"/>
</dbReference>
<dbReference type="GO" id="GO:0006310">
    <property type="term" value="P:DNA recombination"/>
    <property type="evidence" value="ECO:0007669"/>
    <property type="project" value="UniProtKB-KW"/>
</dbReference>
<keyword evidence="3" id="KW-1133">Transmembrane helix</keyword>
<keyword evidence="3" id="KW-0812">Transmembrane</keyword>
<feature type="transmembrane region" description="Helical" evidence="3">
    <location>
        <begin position="168"/>
        <end position="191"/>
    </location>
</feature>
<feature type="transmembrane region" description="Helical" evidence="3">
    <location>
        <begin position="25"/>
        <end position="52"/>
    </location>
</feature>
<proteinExistence type="predicted"/>
<dbReference type="InterPro" id="IPR013762">
    <property type="entry name" value="Integrase-like_cat_sf"/>
</dbReference>
<reference evidence="4" key="1">
    <citation type="submission" date="2021-02" db="EMBL/GenBank/DDBJ databases">
        <authorList>
            <person name="Dougan E. K."/>
            <person name="Rhodes N."/>
            <person name="Thang M."/>
            <person name="Chan C."/>
        </authorList>
    </citation>
    <scope>NUCLEOTIDE SEQUENCE</scope>
</reference>
<dbReference type="Gene3D" id="1.10.443.10">
    <property type="entry name" value="Intergrase catalytic core"/>
    <property type="match status" value="1"/>
</dbReference>
<evidence type="ECO:0000256" key="1">
    <source>
        <dbReference type="ARBA" id="ARBA00023172"/>
    </source>
</evidence>
<evidence type="ECO:0000313" key="5">
    <source>
        <dbReference type="Proteomes" id="UP000604046"/>
    </source>
</evidence>
<name>A0A812UYG3_9DINO</name>
<accession>A0A812UYG3</accession>
<dbReference type="InterPro" id="IPR011010">
    <property type="entry name" value="DNA_brk_join_enz"/>
</dbReference>
<dbReference type="EMBL" id="CAJNDS010002779">
    <property type="protein sequence ID" value="CAE7593958.1"/>
    <property type="molecule type" value="Genomic_DNA"/>
</dbReference>
<dbReference type="OrthoDB" id="422842at2759"/>
<keyword evidence="1" id="KW-0233">DNA recombination</keyword>
<dbReference type="SUPFAM" id="SSF56349">
    <property type="entry name" value="DNA breaking-rejoining enzymes"/>
    <property type="match status" value="1"/>
</dbReference>
<keyword evidence="5" id="KW-1185">Reference proteome</keyword>
<feature type="compositionally biased region" description="Low complexity" evidence="2">
    <location>
        <begin position="95"/>
        <end position="109"/>
    </location>
</feature>
<protein>
    <submittedName>
        <fullName evidence="4">Camk4 protein</fullName>
    </submittedName>
</protein>
<feature type="region of interest" description="Disordered" evidence="2">
    <location>
        <begin position="737"/>
        <end position="769"/>
    </location>
</feature>
<sequence length="1782" mass="196889">MFERLDPWGFVLASLGCSPRNFSDWILLGLLCWLAGFCSGCLVVLFLCWIGWRATGRPCTSTGPSSDEVVAQLTECFKDLNISIAISVNEAPPHTGATSTGTSTFSSGTRPTAGAAQPEECPREVLSLAGATPVERIRKAYAAGRDAARVAKEELRCFNSLSLPGRRLVYVVIAGAAVQAPFFTAASDYYFDIIKPHGIWDETSVSCGFAGLLGGYTRLYFTHGSRTAHAFIVKAVETGFVLCLPAEAIDELELEQAKADQYPGFLGPFTKVSLRAITQNGKEINKSWPCLLVDMHSSSAMSKLTDVLPDVVDVLPFGMYRLQTSWIHAPAALQALEEFINGADLPVESLDRLEGYFTATSEVEAEPAQALNGLRSRLDALDQVEARLLQLETAGPSANPVVKLLPQTAKAKAAPAAWGGVNLEDAVEGAEEHVDTADVATGATNFLENLLAQQTQILTQLAANSSKAQDPLSLLSGSAGSEEDSKLTGVKGMAARQLLREQFQKHPGNVYKRVRERLAQARRKPSVTALEPRDMFYRFQETVPLGNYKTLTYLAFLLCDAWEALESGHVEQVTALVSLGLVFCEQVANEQDPRWVATQLAYLRDVDMIQERTNKAHLSKPHVQHEEETSGGKGLSGRRKARWHLRNLARLWTRHLVAAGNWLVLGRPEVHPADLPPNSVAQESMISRLESQVTIWFRLGTGPRRDLGRSVQKFSSVEEQLESLLHHSQQLHTQFQPYCPRQKSHDATSQSEPEERCPEPLRAAAPESPPKIAVAKPASLQIQPERLVFEAKPRFQAGPFLVGKPRLARVQATKEHQLELYRKWDAVDSLFLLPASASEFRYRCGLFAVYKDDKVDRQILNPIPENSRSFSVADSTLSLAHACLLCQLYLPAEENLVIGSDDLKDFYHNFYVTDAHASRNHIHGVFPGSLFRGWRAYKPELDSVPVVGCPGYELLCIDDHAFLLRVPRSIAGKVPDPQREDLQMFRRANLKYAEAGLRASEKKAVRNSYQSTVLGGQIDGIRGDIAAPRLKTAELCALTFELIVLQSIVGSWIFVLMFRRPLMSLLGQVFHDISRHGAGQVFQLSHDTRQELLLLILFAPCSCTNLRAKPLSRLFVSDASPYAAGVCEAEVGRGTTLELIRHADHRGFYTHLSPQLASYLDSFPDEDPAEPGALGAVPANLAEGILFDVCEVFKGEGNLSRTFQEAGFVAHPGFDLKAGARGDVLLSSTMLERRFTAESRKVFLDRCQPDCFSVFGRLPFVGEQLCKFSGTYPLPAMKLWTLKQYKYKRLNHNNVNEELAYRVTIGCNAKGRSSSQKLNFYLSTAVPYIIGCDLLSRLLAGDQKILDLVKLCLTGVVRSRRERFFLMFTAWVTAELGCEFHQLACTGLLLGTALVAFGKHLFYEGFPKYMFSETINAVVDRYRHVKTALAPAWGIMSRWADEEPSEPSMVMPEALLRAAFSVAIAWGWPLFGATLLLGFHGLLRPAEFLHLRRIDLVLPRDLLTDIPLVFVRLLNTKTKRFMRRQHARISDLGTVKFLDHLFGHLPYRALLFNCSAAIHRRRWDEVFTFLNVPVTEAAKGITPKSLRGSGATWLYQRTEDVDKIQWRGRWQARKNLEYYLQDVAGQILLTDLTESQKSKVIALAGLSDFALQLYLQGIVQCHQLLFMCMSSCPFSLVAILLPLCGALATYDLLPPVPPPSTWMAVDVDGSAELQLIVLAPAGATWGNFGAAGLATQAARVADVAGSALRRLATIGAAGGTQVAYITMLQTAATQGAPGQESY</sequence>
<feature type="region of interest" description="Disordered" evidence="2">
    <location>
        <begin position="616"/>
        <end position="638"/>
    </location>
</feature>
<dbReference type="GO" id="GO:0015074">
    <property type="term" value="P:DNA integration"/>
    <property type="evidence" value="ECO:0007669"/>
    <property type="project" value="InterPro"/>
</dbReference>
<keyword evidence="3" id="KW-0472">Membrane</keyword>
<evidence type="ECO:0000256" key="3">
    <source>
        <dbReference type="SAM" id="Phobius"/>
    </source>
</evidence>
<gene>
    <name evidence="4" type="primary">Camk4</name>
    <name evidence="4" type="ORF">SNAT2548_LOCUS33806</name>
</gene>
<evidence type="ECO:0000313" key="4">
    <source>
        <dbReference type="EMBL" id="CAE7593958.1"/>
    </source>
</evidence>
<organism evidence="4 5">
    <name type="scientific">Symbiodinium natans</name>
    <dbReference type="NCBI Taxonomy" id="878477"/>
    <lineage>
        <taxon>Eukaryota</taxon>
        <taxon>Sar</taxon>
        <taxon>Alveolata</taxon>
        <taxon>Dinophyceae</taxon>
        <taxon>Suessiales</taxon>
        <taxon>Symbiodiniaceae</taxon>
        <taxon>Symbiodinium</taxon>
    </lineage>
</organism>
<dbReference type="Proteomes" id="UP000604046">
    <property type="component" value="Unassembled WGS sequence"/>
</dbReference>